<reference evidence="1 2" key="1">
    <citation type="submission" date="2017-03" db="EMBL/GenBank/DDBJ databases">
        <title>Genome analysis of strain PAMC 26510.</title>
        <authorList>
            <person name="Oh H.-M."/>
            <person name="Yang J.-A."/>
        </authorList>
    </citation>
    <scope>NUCLEOTIDE SEQUENCE [LARGE SCALE GENOMIC DNA]</scope>
    <source>
        <strain evidence="1 2">PAMC 26510</strain>
    </source>
</reference>
<proteinExistence type="predicted"/>
<dbReference type="AlphaFoldDB" id="A0A242MJ81"/>
<gene>
    <name evidence="1" type="ORF">PAMC26510_23455</name>
</gene>
<comment type="caution">
    <text evidence="1">The sequence shown here is derived from an EMBL/GenBank/DDBJ whole genome shotgun (WGS) entry which is preliminary data.</text>
</comment>
<evidence type="ECO:0000313" key="1">
    <source>
        <dbReference type="EMBL" id="OTP71369.1"/>
    </source>
</evidence>
<evidence type="ECO:0000313" key="2">
    <source>
        <dbReference type="Proteomes" id="UP000194546"/>
    </source>
</evidence>
<dbReference type="EMBL" id="NBTY01000127">
    <property type="protein sequence ID" value="OTP71369.1"/>
    <property type="molecule type" value="Genomic_DNA"/>
</dbReference>
<sequence length="45" mass="4910">MQFFANAGWRFKASAANNAACGKSVDVSFYGITQGGQQKIVWKPK</sequence>
<name>A0A242MJ81_CABSO</name>
<organism evidence="1 2">
    <name type="scientific">Caballeronia sordidicola</name>
    <name type="common">Burkholderia sordidicola</name>
    <dbReference type="NCBI Taxonomy" id="196367"/>
    <lineage>
        <taxon>Bacteria</taxon>
        <taxon>Pseudomonadati</taxon>
        <taxon>Pseudomonadota</taxon>
        <taxon>Betaproteobacteria</taxon>
        <taxon>Burkholderiales</taxon>
        <taxon>Burkholderiaceae</taxon>
        <taxon>Caballeronia</taxon>
    </lineage>
</organism>
<accession>A0A242MJ81</accession>
<protein>
    <submittedName>
        <fullName evidence="1">Uncharacterized protein</fullName>
    </submittedName>
</protein>
<dbReference type="Proteomes" id="UP000194546">
    <property type="component" value="Unassembled WGS sequence"/>
</dbReference>